<dbReference type="InterPro" id="IPR011231">
    <property type="entry name" value="Phage_VT1-Sakai_H0018"/>
</dbReference>
<dbReference type="RefSeq" id="YP_009603015.1">
    <property type="nucleotide sequence ID" value="NC_041947.1"/>
</dbReference>
<dbReference type="KEGG" id="vg:40078883"/>
<keyword evidence="2" id="KW-1185">Reference proteome</keyword>
<dbReference type="Pfam" id="PF09956">
    <property type="entry name" value="Phage_cement_2"/>
    <property type="match status" value="1"/>
</dbReference>
<accession>A0A0U4B479</accession>
<reference evidence="2" key="1">
    <citation type="submission" date="2015-11" db="EMBL/GenBank/DDBJ databases">
        <authorList>
            <person name="Dogans D."/>
            <person name="Schneider V.M."/>
            <person name="Bradley K.W."/>
            <person name="Asai D.J."/>
            <person name="Bowman C.A."/>
            <person name="Russell D.A."/>
            <person name="Pope W.H."/>
            <person name="Jacobs-Sera D."/>
            <person name="Hendrix R.W."/>
            <person name="Hatfull G.F."/>
        </authorList>
    </citation>
    <scope>NUCLEOTIDE SEQUENCE [LARGE SCALE GENOMIC DNA]</scope>
</reference>
<dbReference type="GeneID" id="40078883"/>
<sequence>MAYEEALVAISRPAGVDLDGANDKYTGVKLNGSAAVVKFAAITDAPFGVLQDAPKSGDPARVAISGVSKVRAGAAIGAGVEFSFSAAGLAVPAASTSYVVGTTLSAAGSSGEIISAVIDPISARIKA</sequence>
<protein>
    <submittedName>
        <fullName evidence="1">Uncharacterized protein</fullName>
    </submittedName>
</protein>
<organism evidence="1 2">
    <name type="scientific">Arthrobacter phage Laroye</name>
    <dbReference type="NCBI Taxonomy" id="1772305"/>
    <lineage>
        <taxon>Viruses</taxon>
        <taxon>Duplodnaviria</taxon>
        <taxon>Heunggongvirae</taxon>
        <taxon>Uroviricota</taxon>
        <taxon>Caudoviricetes</taxon>
        <taxon>Laroyevirus</taxon>
        <taxon>Laroyevirus laroye</taxon>
    </lineage>
</organism>
<evidence type="ECO:0000313" key="2">
    <source>
        <dbReference type="Proteomes" id="UP000222336"/>
    </source>
</evidence>
<name>A0A0U4B479_9CAUD</name>
<proteinExistence type="predicted"/>
<dbReference type="Proteomes" id="UP000222336">
    <property type="component" value="Segment"/>
</dbReference>
<dbReference type="EMBL" id="KU160654">
    <property type="protein sequence ID" value="ALY09552.1"/>
    <property type="molecule type" value="Genomic_DNA"/>
</dbReference>
<evidence type="ECO:0000313" key="1">
    <source>
        <dbReference type="EMBL" id="ALY09552.1"/>
    </source>
</evidence>
<gene>
    <name evidence="1" type="primary">25</name>
    <name evidence="1" type="ORF">LAROYE_25</name>
</gene>